<proteinExistence type="predicted"/>
<dbReference type="InterPro" id="IPR001214">
    <property type="entry name" value="SET_dom"/>
</dbReference>
<organism evidence="2 3">
    <name type="scientific">Drosophila rubida</name>
    <dbReference type="NCBI Taxonomy" id="30044"/>
    <lineage>
        <taxon>Eukaryota</taxon>
        <taxon>Metazoa</taxon>
        <taxon>Ecdysozoa</taxon>
        <taxon>Arthropoda</taxon>
        <taxon>Hexapoda</taxon>
        <taxon>Insecta</taxon>
        <taxon>Pterygota</taxon>
        <taxon>Neoptera</taxon>
        <taxon>Endopterygota</taxon>
        <taxon>Diptera</taxon>
        <taxon>Brachycera</taxon>
        <taxon>Muscomorpha</taxon>
        <taxon>Ephydroidea</taxon>
        <taxon>Drosophilidae</taxon>
        <taxon>Drosophila</taxon>
    </lineage>
</organism>
<dbReference type="PROSITE" id="PS50280">
    <property type="entry name" value="SET"/>
    <property type="match status" value="1"/>
</dbReference>
<evidence type="ECO:0000259" key="1">
    <source>
        <dbReference type="PROSITE" id="PS50280"/>
    </source>
</evidence>
<gene>
    <name evidence="2" type="ORF">KR093_000797</name>
</gene>
<dbReference type="CDD" id="cd19177">
    <property type="entry name" value="SET_SETD4"/>
    <property type="match status" value="1"/>
</dbReference>
<dbReference type="InterPro" id="IPR046341">
    <property type="entry name" value="SET_dom_sf"/>
</dbReference>
<accession>A0AAD4JVD5</accession>
<dbReference type="GO" id="GO:0016279">
    <property type="term" value="F:protein-lysine N-methyltransferase activity"/>
    <property type="evidence" value="ECO:0007669"/>
    <property type="project" value="InterPro"/>
</dbReference>
<name>A0AAD4JVD5_9MUSC</name>
<feature type="domain" description="SET" evidence="1">
    <location>
        <begin position="41"/>
        <end position="294"/>
    </location>
</feature>
<dbReference type="PANTHER" id="PTHR13271">
    <property type="entry name" value="UNCHARACTERIZED PUTATIVE METHYLTRANSFERASE"/>
    <property type="match status" value="1"/>
</dbReference>
<protein>
    <recommendedName>
        <fullName evidence="1">SET domain-containing protein</fullName>
    </recommendedName>
</protein>
<reference evidence="2" key="1">
    <citation type="journal article" date="2021" name="Mol. Ecol. Resour.">
        <title>Phylogenomic analyses of the genus Drosophila reveals genomic signals of climate adaptation.</title>
        <authorList>
            <person name="Li F."/>
            <person name="Rane R.V."/>
            <person name="Luria V."/>
            <person name="Xiong Z."/>
            <person name="Chen J."/>
            <person name="Li Z."/>
            <person name="Catullo R.A."/>
            <person name="Griffin P.C."/>
            <person name="Schiffer M."/>
            <person name="Pearce S."/>
            <person name="Lee S.F."/>
            <person name="McElroy K."/>
            <person name="Stocker A."/>
            <person name="Shirriffs J."/>
            <person name="Cockerell F."/>
            <person name="Coppin C."/>
            <person name="Sgro C.M."/>
            <person name="Karger A."/>
            <person name="Cain J.W."/>
            <person name="Weber J.A."/>
            <person name="Santpere G."/>
            <person name="Kirschner M.W."/>
            <person name="Hoffmann A.A."/>
            <person name="Oakeshott J.G."/>
            <person name="Zhang G."/>
        </authorList>
    </citation>
    <scope>NUCLEOTIDE SEQUENCE</scope>
    <source>
        <strain evidence="2">BGI-SZ-2011g</strain>
    </source>
</reference>
<dbReference type="SUPFAM" id="SSF82199">
    <property type="entry name" value="SET domain"/>
    <property type="match status" value="1"/>
</dbReference>
<dbReference type="PANTHER" id="PTHR13271:SF151">
    <property type="entry name" value="SET DOMAIN-CONTAINING PROTEIN 4"/>
    <property type="match status" value="1"/>
</dbReference>
<dbReference type="InterPro" id="IPR044429">
    <property type="entry name" value="SETD4_SET"/>
</dbReference>
<keyword evidence="3" id="KW-1185">Reference proteome</keyword>
<dbReference type="Gene3D" id="3.90.1410.10">
    <property type="entry name" value="set domain protein methyltransferase, domain 1"/>
    <property type="match status" value="1"/>
</dbReference>
<dbReference type="InterPro" id="IPR050600">
    <property type="entry name" value="SETD3_SETD6_MTase"/>
</dbReference>
<sequence length="458" mass="52995">MGRTHRSRQRRAPKSITHPADHELHSLHVLYGQLNGLGWRNETQLSALHFPQTRRGLCSKRQGFRAGDELIRLPADCLISISTLESDEKFKALFNKDLFNKDERLSFQALVACYLMHQQHLHDTSKQSAFSAYLDTLPRSYTMPYFCIKSELQCLPEALLERIVAQHRQLSENYQIIKSLVGTQQCECCGLLYCEDIWTLADYKHAYFTVNSRSVYLNPRLLKAERSHFQSLLSGNTNLALAPFLDLFNHSDSVQTTAELQLSKSGKGHDYVLVMEAAAKPELQPYEQLFISYGALPNLKLLTDYGFYLERNTHDFFEFSLADIEHFIAQNRKTSSQTYHRNIFKFIREHNLYDQMFVHIDDGCSHNLRVVLHLIFKQQAYFPNILNQIAFGDAVQFVDVQPELSFLVAHKISEYRDYVKALNQLSQLTESGAVARDYLLECVRYLRDFESVHCQSSE</sequence>
<comment type="caution">
    <text evidence="2">The sequence shown here is derived from an EMBL/GenBank/DDBJ whole genome shotgun (WGS) entry which is preliminary data.</text>
</comment>
<evidence type="ECO:0000313" key="3">
    <source>
        <dbReference type="Proteomes" id="UP001200034"/>
    </source>
</evidence>
<dbReference type="EMBL" id="JAJJHW010002774">
    <property type="protein sequence ID" value="KAH8365440.1"/>
    <property type="molecule type" value="Genomic_DNA"/>
</dbReference>
<dbReference type="Proteomes" id="UP001200034">
    <property type="component" value="Unassembled WGS sequence"/>
</dbReference>
<evidence type="ECO:0000313" key="2">
    <source>
        <dbReference type="EMBL" id="KAH8365440.1"/>
    </source>
</evidence>
<dbReference type="AlphaFoldDB" id="A0AAD4JVD5"/>